<accession>A0A0L6UCL0</accession>
<dbReference type="InterPro" id="IPR005480">
    <property type="entry name" value="CPSase_lsu_oligo"/>
</dbReference>
<dbReference type="GO" id="GO:0006541">
    <property type="term" value="P:glutamine metabolic process"/>
    <property type="evidence" value="ECO:0007669"/>
    <property type="project" value="TreeGrafter"/>
</dbReference>
<dbReference type="GO" id="GO:0006207">
    <property type="term" value="P:'de novo' pyrimidine nucleobase biosynthetic process"/>
    <property type="evidence" value="ECO:0007669"/>
    <property type="project" value="TreeGrafter"/>
</dbReference>
<dbReference type="InterPro" id="IPR036897">
    <property type="entry name" value="CarbamoylP_synth_lsu_oligo_sf"/>
</dbReference>
<evidence type="ECO:0000313" key="7">
    <source>
        <dbReference type="Proteomes" id="UP000037035"/>
    </source>
</evidence>
<evidence type="ECO:0000256" key="3">
    <source>
        <dbReference type="ARBA" id="ARBA00022840"/>
    </source>
</evidence>
<protein>
    <submittedName>
        <fullName evidence="6">Carbamoyl-phosphate synthase small subunit</fullName>
    </submittedName>
</protein>
<dbReference type="GO" id="GO:0005829">
    <property type="term" value="C:cytosol"/>
    <property type="evidence" value="ECO:0007669"/>
    <property type="project" value="TreeGrafter"/>
</dbReference>
<dbReference type="GO" id="GO:0005524">
    <property type="term" value="F:ATP binding"/>
    <property type="evidence" value="ECO:0007669"/>
    <property type="project" value="UniProtKB-KW"/>
</dbReference>
<dbReference type="PANTHER" id="PTHR11405">
    <property type="entry name" value="CARBAMOYLTRANSFERASE FAMILY MEMBER"/>
    <property type="match status" value="1"/>
</dbReference>
<dbReference type="AlphaFoldDB" id="A0A0L6UCL0"/>
<dbReference type="GO" id="GO:0006228">
    <property type="term" value="P:UTP biosynthetic process"/>
    <property type="evidence" value="ECO:0007669"/>
    <property type="project" value="TreeGrafter"/>
</dbReference>
<comment type="caution">
    <text evidence="6">The sequence shown here is derived from an EMBL/GenBank/DDBJ whole genome shotgun (WGS) entry which is preliminary data.</text>
</comment>
<dbReference type="Gene3D" id="3.30.470.20">
    <property type="entry name" value="ATP-grasp fold, B domain"/>
    <property type="match status" value="1"/>
</dbReference>
<dbReference type="SUPFAM" id="SSF48108">
    <property type="entry name" value="Carbamoyl phosphate synthetase, large subunit connection domain"/>
    <property type="match status" value="1"/>
</dbReference>
<keyword evidence="3" id="KW-0067">ATP-binding</keyword>
<dbReference type="Proteomes" id="UP000037035">
    <property type="component" value="Unassembled WGS sequence"/>
</dbReference>
<dbReference type="GO" id="GO:0019240">
    <property type="term" value="P:citrulline biosynthetic process"/>
    <property type="evidence" value="ECO:0007669"/>
    <property type="project" value="TreeGrafter"/>
</dbReference>
<organism evidence="6 7">
    <name type="scientific">Puccinia sorghi</name>
    <dbReference type="NCBI Taxonomy" id="27349"/>
    <lineage>
        <taxon>Eukaryota</taxon>
        <taxon>Fungi</taxon>
        <taxon>Dikarya</taxon>
        <taxon>Basidiomycota</taxon>
        <taxon>Pucciniomycotina</taxon>
        <taxon>Pucciniomycetes</taxon>
        <taxon>Pucciniales</taxon>
        <taxon>Pucciniaceae</taxon>
        <taxon>Puccinia</taxon>
    </lineage>
</organism>
<dbReference type="GO" id="GO:0004070">
    <property type="term" value="F:aspartate carbamoyltransferase activity"/>
    <property type="evidence" value="ECO:0007669"/>
    <property type="project" value="TreeGrafter"/>
</dbReference>
<proteinExistence type="predicted"/>
<dbReference type="EMBL" id="LAVV01013517">
    <property type="protein sequence ID" value="KNZ45540.1"/>
    <property type="molecule type" value="Genomic_DNA"/>
</dbReference>
<sequence>MAHPAAAAAATTSSHSNIIHHCVVVSVQEKKLTKQITGEVITLDTSLDEMEGIISKDHAAMQVRRTSSFSGAPNFFNSPFHPNNADVQSDSMKQELDQVQGQQTLHGLTRVVANSATPAAFTGIGISAALVSAVNAPESWGVNPVDGEDSADTDADKSEQEEDGLVLSDFYPPHPDSHGGPSDLPGAPPGAGRYAASSQSNGSFSGVSGMTVFSQTGECNIQYALNPFSKEYTFIEVNAHLSRSSALASKATGYPLAFIAAKLGLGEAMAIGRNIEEAIQKAIRSVDPAFIGFDKNSIVSQDQLEQELSQPTDRRIFAIANAFNEGWSLDEVWEISRINKWFLSKLKHLVTMEKIVKRYHASNFPVNLLRYTKQLGFSDHELKRVGNS</sequence>
<dbReference type="VEuPathDB" id="FungiDB:VP01_801g13"/>
<keyword evidence="7" id="KW-1185">Reference proteome</keyword>
<dbReference type="PANTHER" id="PTHR11405:SF5">
    <property type="entry name" value="CAD PROTEIN"/>
    <property type="match status" value="1"/>
</dbReference>
<evidence type="ECO:0000256" key="2">
    <source>
        <dbReference type="ARBA" id="ARBA00022741"/>
    </source>
</evidence>
<evidence type="ECO:0000259" key="5">
    <source>
        <dbReference type="SMART" id="SM01096"/>
    </source>
</evidence>
<dbReference type="Gene3D" id="1.10.1030.10">
    <property type="entry name" value="Carbamoyl-phosphate synthetase, large subunit oligomerisation domain"/>
    <property type="match status" value="1"/>
</dbReference>
<keyword evidence="1" id="KW-0436">Ligase</keyword>
<dbReference type="STRING" id="27349.A0A0L6UCL0"/>
<evidence type="ECO:0000256" key="4">
    <source>
        <dbReference type="SAM" id="MobiDB-lite"/>
    </source>
</evidence>
<keyword evidence="2" id="KW-0547">Nucleotide-binding</keyword>
<evidence type="ECO:0000313" key="6">
    <source>
        <dbReference type="EMBL" id="KNZ45540.1"/>
    </source>
</evidence>
<dbReference type="GO" id="GO:0004088">
    <property type="term" value="F:carbamoyl-phosphate synthase (glutamine-hydrolyzing) activity"/>
    <property type="evidence" value="ECO:0007669"/>
    <property type="project" value="TreeGrafter"/>
</dbReference>
<evidence type="ECO:0000256" key="1">
    <source>
        <dbReference type="ARBA" id="ARBA00022598"/>
    </source>
</evidence>
<feature type="domain" description="Carbamoyl-phosphate synthetase large subunit oligomerisation" evidence="5">
    <location>
        <begin position="304"/>
        <end position="387"/>
    </location>
</feature>
<feature type="region of interest" description="Disordered" evidence="4">
    <location>
        <begin position="141"/>
        <end position="199"/>
    </location>
</feature>
<gene>
    <name evidence="6" type="ORF">VP01_801g13</name>
</gene>
<dbReference type="GO" id="GO:0004151">
    <property type="term" value="F:dihydroorotase activity"/>
    <property type="evidence" value="ECO:0007669"/>
    <property type="project" value="TreeGrafter"/>
</dbReference>
<feature type="compositionally biased region" description="Low complexity" evidence="4">
    <location>
        <begin position="190"/>
        <end position="199"/>
    </location>
</feature>
<reference evidence="6 7" key="1">
    <citation type="submission" date="2015-08" db="EMBL/GenBank/DDBJ databases">
        <title>Next Generation Sequencing and Analysis of the Genome of Puccinia sorghi L Schw, the Causal Agent of Maize Common Rust.</title>
        <authorList>
            <person name="Rochi L."/>
            <person name="Burguener G."/>
            <person name="Darino M."/>
            <person name="Turjanski A."/>
            <person name="Kreff E."/>
            <person name="Dieguez M.J."/>
            <person name="Sacco F."/>
        </authorList>
    </citation>
    <scope>NUCLEOTIDE SEQUENCE [LARGE SCALE GENOMIC DNA]</scope>
    <source>
        <strain evidence="6 7">RO10H11247</strain>
    </source>
</reference>
<name>A0A0L6UCL0_9BASI</name>
<dbReference type="OrthoDB" id="3065009at2759"/>
<dbReference type="Pfam" id="PF02786">
    <property type="entry name" value="CPSase_L_D2"/>
    <property type="match status" value="1"/>
</dbReference>
<dbReference type="Pfam" id="PF02787">
    <property type="entry name" value="CPSase_L_D3"/>
    <property type="match status" value="1"/>
</dbReference>
<dbReference type="SUPFAM" id="SSF56059">
    <property type="entry name" value="Glutathione synthetase ATP-binding domain-like"/>
    <property type="match status" value="1"/>
</dbReference>
<dbReference type="InterPro" id="IPR005479">
    <property type="entry name" value="CPAse_ATP-bd"/>
</dbReference>
<dbReference type="SMART" id="SM01096">
    <property type="entry name" value="CPSase_L_D3"/>
    <property type="match status" value="1"/>
</dbReference>
<feature type="compositionally biased region" description="Acidic residues" evidence="4">
    <location>
        <begin position="146"/>
        <end position="164"/>
    </location>
</feature>